<dbReference type="PANTHER" id="PTHR42647:SF72">
    <property type="entry name" value="EF-HAND CALCIUM-BINDING DOMAIN-CONTAINING PROTEIN 4A"/>
    <property type="match status" value="1"/>
</dbReference>
<feature type="coiled-coil region" evidence="4">
    <location>
        <begin position="100"/>
        <end position="134"/>
    </location>
</feature>
<dbReference type="PANTHER" id="PTHR42647">
    <property type="entry name" value="SBP (S-RIBONUCLEASE BINDING PROTEIN) FAMILY PROTEIN"/>
    <property type="match status" value="1"/>
</dbReference>
<dbReference type="GO" id="GO:0004842">
    <property type="term" value="F:ubiquitin-protein transferase activity"/>
    <property type="evidence" value="ECO:0007669"/>
    <property type="project" value="TreeGrafter"/>
</dbReference>
<dbReference type="Proteomes" id="UP001140206">
    <property type="component" value="Chromosome 5"/>
</dbReference>
<comment type="caution">
    <text evidence="5">The sequence shown here is derived from an EMBL/GenBank/DDBJ whole genome shotgun (WGS) entry which is preliminary data.</text>
</comment>
<gene>
    <name evidence="5" type="ORF">LUZ62_090542</name>
</gene>
<keyword evidence="4" id="KW-0175">Coiled coil</keyword>
<evidence type="ECO:0000313" key="6">
    <source>
        <dbReference type="Proteomes" id="UP001140206"/>
    </source>
</evidence>
<evidence type="ECO:0000256" key="2">
    <source>
        <dbReference type="ARBA" id="ARBA00022771"/>
    </source>
</evidence>
<sequence>MATETNSDLSYITSCKRLRLNPPPFMDLPPLPIQSTTSLYDDDHLRFLQSHAASTSTAHAVAAPINNDLLFSSYINHSNMSVPLEETWRRHVRGLLLAIRQQVIARLIEKESELEHAKRRNNQLEEELTQISAEIYVWFDAAKNNEAVASALQMKLDEAITTIAEGSGSCNRHDAEDAQSFCFEGSEHDVADVVRNRSRICRGCGGKEACMLLLPCRHLCLCKECEPMAATCPLCCSAKNASLEIIRC</sequence>
<reference evidence="5" key="1">
    <citation type="submission" date="2022-08" db="EMBL/GenBank/DDBJ databases">
        <authorList>
            <person name="Marques A."/>
        </authorList>
    </citation>
    <scope>NUCLEOTIDE SEQUENCE</scope>
    <source>
        <strain evidence="5">RhyPub2mFocal</strain>
        <tissue evidence="5">Leaves</tissue>
    </source>
</reference>
<proteinExistence type="predicted"/>
<keyword evidence="2" id="KW-0863">Zinc-finger</keyword>
<dbReference type="EMBL" id="JAMFTS010000005">
    <property type="protein sequence ID" value="KAJ4756137.1"/>
    <property type="molecule type" value="Genomic_DNA"/>
</dbReference>
<organism evidence="5 6">
    <name type="scientific">Rhynchospora pubera</name>
    <dbReference type="NCBI Taxonomy" id="906938"/>
    <lineage>
        <taxon>Eukaryota</taxon>
        <taxon>Viridiplantae</taxon>
        <taxon>Streptophyta</taxon>
        <taxon>Embryophyta</taxon>
        <taxon>Tracheophyta</taxon>
        <taxon>Spermatophyta</taxon>
        <taxon>Magnoliopsida</taxon>
        <taxon>Liliopsida</taxon>
        <taxon>Poales</taxon>
        <taxon>Cyperaceae</taxon>
        <taxon>Cyperoideae</taxon>
        <taxon>Rhynchosporeae</taxon>
        <taxon>Rhynchospora</taxon>
    </lineage>
</organism>
<keyword evidence="3" id="KW-0862">Zinc</keyword>
<name>A0AAV8CPK2_9POAL</name>
<dbReference type="InterPro" id="IPR013083">
    <property type="entry name" value="Znf_RING/FYVE/PHD"/>
</dbReference>
<protein>
    <submittedName>
        <fullName evidence="5">SBP (S-ribonuclease binding protein) family protein</fullName>
    </submittedName>
</protein>
<dbReference type="Pfam" id="PF13920">
    <property type="entry name" value="zf-C3HC4_3"/>
    <property type="match status" value="1"/>
</dbReference>
<dbReference type="CDD" id="cd16649">
    <property type="entry name" value="mRING-HC-C3HC5_CGRF1-like"/>
    <property type="match status" value="1"/>
</dbReference>
<dbReference type="AlphaFoldDB" id="A0AAV8CPK2"/>
<evidence type="ECO:0000256" key="4">
    <source>
        <dbReference type="SAM" id="Coils"/>
    </source>
</evidence>
<keyword evidence="6" id="KW-1185">Reference proteome</keyword>
<dbReference type="GO" id="GO:0008270">
    <property type="term" value="F:zinc ion binding"/>
    <property type="evidence" value="ECO:0007669"/>
    <property type="project" value="UniProtKB-KW"/>
</dbReference>
<evidence type="ECO:0000256" key="3">
    <source>
        <dbReference type="ARBA" id="ARBA00022833"/>
    </source>
</evidence>
<evidence type="ECO:0000256" key="1">
    <source>
        <dbReference type="ARBA" id="ARBA00022723"/>
    </source>
</evidence>
<dbReference type="Gene3D" id="3.30.40.10">
    <property type="entry name" value="Zinc/RING finger domain, C3HC4 (zinc finger)"/>
    <property type="match status" value="1"/>
</dbReference>
<evidence type="ECO:0000313" key="5">
    <source>
        <dbReference type="EMBL" id="KAJ4756137.1"/>
    </source>
</evidence>
<accession>A0AAV8CPK2</accession>
<keyword evidence="1" id="KW-0479">Metal-binding</keyword>